<evidence type="ECO:0000313" key="2">
    <source>
        <dbReference type="Proteomes" id="UP001281147"/>
    </source>
</evidence>
<name>A0ACC3N6V5_9PEZI</name>
<organism evidence="1 2">
    <name type="scientific">Vermiconidia calcicola</name>
    <dbReference type="NCBI Taxonomy" id="1690605"/>
    <lineage>
        <taxon>Eukaryota</taxon>
        <taxon>Fungi</taxon>
        <taxon>Dikarya</taxon>
        <taxon>Ascomycota</taxon>
        <taxon>Pezizomycotina</taxon>
        <taxon>Dothideomycetes</taxon>
        <taxon>Dothideomycetidae</taxon>
        <taxon>Mycosphaerellales</taxon>
        <taxon>Extremaceae</taxon>
        <taxon>Vermiconidia</taxon>
    </lineage>
</organism>
<dbReference type="EMBL" id="JAUTXU010000079">
    <property type="protein sequence ID" value="KAK3711117.1"/>
    <property type="molecule type" value="Genomic_DNA"/>
</dbReference>
<proteinExistence type="predicted"/>
<accession>A0ACC3N6V5</accession>
<evidence type="ECO:0000313" key="1">
    <source>
        <dbReference type="EMBL" id="KAK3711117.1"/>
    </source>
</evidence>
<gene>
    <name evidence="1" type="ORF">LTR37_009904</name>
</gene>
<reference evidence="1" key="1">
    <citation type="submission" date="2023-07" db="EMBL/GenBank/DDBJ databases">
        <title>Black Yeasts Isolated from many extreme environments.</title>
        <authorList>
            <person name="Coleine C."/>
            <person name="Stajich J.E."/>
            <person name="Selbmann L."/>
        </authorList>
    </citation>
    <scope>NUCLEOTIDE SEQUENCE</scope>
    <source>
        <strain evidence="1">CCFEE 5714</strain>
    </source>
</reference>
<protein>
    <submittedName>
        <fullName evidence="1">Uncharacterized protein</fullName>
    </submittedName>
</protein>
<dbReference type="Proteomes" id="UP001281147">
    <property type="component" value="Unassembled WGS sequence"/>
</dbReference>
<keyword evidence="2" id="KW-1185">Reference proteome</keyword>
<sequence>MSNSLVLGLKNYLSSGKFSVLTITCDGKEFNVHKLVIDAASPVLHNLLDGRPKVRRREAYAQACEVLLETYTNLVKEATENQSVIELKDDPEALQALVHYLYNFVYCDSFIEGNKAISFAVKVYAIADKYQVEDLQALAAQRFKNGYRDFIATIALIEENTNPEVRTLWDIIIPAIKNNITYLLTSDQFQRLVFEQKDLCLSLLGLLVGDEDVSSMEVVD</sequence>
<comment type="caution">
    <text evidence="1">The sequence shown here is derived from an EMBL/GenBank/DDBJ whole genome shotgun (WGS) entry which is preliminary data.</text>
</comment>